<dbReference type="InterPro" id="IPR006664">
    <property type="entry name" value="OMP_bac"/>
</dbReference>
<keyword evidence="2" id="KW-0813">Transport</keyword>
<evidence type="ECO:0000256" key="10">
    <source>
        <dbReference type="PROSITE-ProRule" id="PRU00473"/>
    </source>
</evidence>
<sequence length="371" mass="41013">MKLRRDLTALVLGLCVSGTAFAQTTDTSNLRIKEEGKTVFNPHWYMQVQAGAAFTKSEIKFGDMISPAAAIYGGYQFTPLWGLRAGISGWQAKGAWVCPQQIYDYNYLQGNIDATLDLSALFCRYNPDRVFNAYLFAGIGLNGAFNNDEAVAINDAGNTLAYLWRDNKFNVTGRMGLGTNIRLSKRLYFNLEVNGNVLSDKFNSKKAGNADWQFNALAGFTIKFGKTTRKTEPVYYDPEPVPAPPAEPKEEPVVEQPAPQPVVEKVTTTENVFFRIDSATIRESEQGKVDKLAAFMKEHANCKVTICGYADKQTGTADYNLQLSKKRAEAVAAALKAQGIEANRITVDYKGDTEQPFDSARQNRVSICIAE</sequence>
<evidence type="ECO:0000256" key="1">
    <source>
        <dbReference type="ARBA" id="ARBA00004571"/>
    </source>
</evidence>
<evidence type="ECO:0000256" key="9">
    <source>
        <dbReference type="ARBA" id="ARBA00023237"/>
    </source>
</evidence>
<dbReference type="Pfam" id="PF13505">
    <property type="entry name" value="OMP_b-brl"/>
    <property type="match status" value="1"/>
</dbReference>
<evidence type="ECO:0000256" key="6">
    <source>
        <dbReference type="ARBA" id="ARBA00023065"/>
    </source>
</evidence>
<keyword evidence="15" id="KW-1185">Reference proteome</keyword>
<evidence type="ECO:0000259" key="13">
    <source>
        <dbReference type="PROSITE" id="PS51123"/>
    </source>
</evidence>
<feature type="chain" id="PRO_5045165037" evidence="12">
    <location>
        <begin position="23"/>
        <end position="371"/>
    </location>
</feature>
<gene>
    <name evidence="14" type="ORF">H9626_07950</name>
</gene>
<dbReference type="InterPro" id="IPR050330">
    <property type="entry name" value="Bact_OuterMem_StrucFunc"/>
</dbReference>
<keyword evidence="5 12" id="KW-0732">Signal</keyword>
<keyword evidence="8 10" id="KW-0472">Membrane</keyword>
<keyword evidence="4" id="KW-0812">Transmembrane</keyword>
<keyword evidence="7" id="KW-0626">Porin</keyword>
<organism evidence="14 15">
    <name type="scientific">Phocaeicola faecium</name>
    <dbReference type="NCBI Taxonomy" id="2762213"/>
    <lineage>
        <taxon>Bacteria</taxon>
        <taxon>Pseudomonadati</taxon>
        <taxon>Bacteroidota</taxon>
        <taxon>Bacteroidia</taxon>
        <taxon>Bacteroidales</taxon>
        <taxon>Bacteroidaceae</taxon>
        <taxon>Phocaeicola</taxon>
    </lineage>
</organism>
<dbReference type="PANTHER" id="PTHR30329">
    <property type="entry name" value="STATOR ELEMENT OF FLAGELLAR MOTOR COMPLEX"/>
    <property type="match status" value="1"/>
</dbReference>
<dbReference type="RefSeq" id="WP_191710146.1">
    <property type="nucleotide sequence ID" value="NZ_JACSPQ010000006.1"/>
</dbReference>
<evidence type="ECO:0000256" key="5">
    <source>
        <dbReference type="ARBA" id="ARBA00022729"/>
    </source>
</evidence>
<protein>
    <submittedName>
        <fullName evidence="14">OmpA family protein</fullName>
    </submittedName>
</protein>
<dbReference type="Pfam" id="PF00691">
    <property type="entry name" value="OmpA"/>
    <property type="match status" value="1"/>
</dbReference>
<evidence type="ECO:0000256" key="3">
    <source>
        <dbReference type="ARBA" id="ARBA00022452"/>
    </source>
</evidence>
<comment type="caution">
    <text evidence="14">The sequence shown here is derived from an EMBL/GenBank/DDBJ whole genome shotgun (WGS) entry which is preliminary data.</text>
</comment>
<keyword evidence="6" id="KW-0406">Ion transport</keyword>
<dbReference type="PROSITE" id="PS51123">
    <property type="entry name" value="OMPA_2"/>
    <property type="match status" value="1"/>
</dbReference>
<feature type="domain" description="OmpA-like" evidence="13">
    <location>
        <begin position="262"/>
        <end position="371"/>
    </location>
</feature>
<dbReference type="SUPFAM" id="SSF103088">
    <property type="entry name" value="OmpA-like"/>
    <property type="match status" value="1"/>
</dbReference>
<dbReference type="PANTHER" id="PTHR30329:SF21">
    <property type="entry name" value="LIPOPROTEIN YIAD-RELATED"/>
    <property type="match status" value="1"/>
</dbReference>
<feature type="region of interest" description="Disordered" evidence="11">
    <location>
        <begin position="238"/>
        <end position="259"/>
    </location>
</feature>
<dbReference type="Gene3D" id="2.40.160.20">
    <property type="match status" value="1"/>
</dbReference>
<evidence type="ECO:0000313" key="15">
    <source>
        <dbReference type="Proteomes" id="UP000616346"/>
    </source>
</evidence>
<name>A0ABR8VBL7_9BACT</name>
<comment type="subcellular location">
    <subcellularLocation>
        <location evidence="1">Cell outer membrane</location>
        <topology evidence="1">Multi-pass membrane protein</topology>
    </subcellularLocation>
</comment>
<keyword evidence="3" id="KW-1134">Transmembrane beta strand</keyword>
<evidence type="ECO:0000313" key="14">
    <source>
        <dbReference type="EMBL" id="MBD8002146.1"/>
    </source>
</evidence>
<dbReference type="Gene3D" id="3.30.1330.60">
    <property type="entry name" value="OmpA-like domain"/>
    <property type="match status" value="1"/>
</dbReference>
<dbReference type="Proteomes" id="UP000616346">
    <property type="component" value="Unassembled WGS sequence"/>
</dbReference>
<dbReference type="InterPro" id="IPR006665">
    <property type="entry name" value="OmpA-like"/>
</dbReference>
<feature type="signal peptide" evidence="12">
    <location>
        <begin position="1"/>
        <end position="22"/>
    </location>
</feature>
<accession>A0ABR8VBL7</accession>
<dbReference type="InterPro" id="IPR036737">
    <property type="entry name" value="OmpA-like_sf"/>
</dbReference>
<dbReference type="SUPFAM" id="SSF56925">
    <property type="entry name" value="OMPA-like"/>
    <property type="match status" value="1"/>
</dbReference>
<dbReference type="InterPro" id="IPR011250">
    <property type="entry name" value="OMP/PagP_B-barrel"/>
</dbReference>
<evidence type="ECO:0000256" key="2">
    <source>
        <dbReference type="ARBA" id="ARBA00022448"/>
    </source>
</evidence>
<evidence type="ECO:0000256" key="12">
    <source>
        <dbReference type="SAM" id="SignalP"/>
    </source>
</evidence>
<dbReference type="InterPro" id="IPR027385">
    <property type="entry name" value="Beta-barrel_OMP"/>
</dbReference>
<dbReference type="CDD" id="cd07185">
    <property type="entry name" value="OmpA_C-like"/>
    <property type="match status" value="1"/>
</dbReference>
<evidence type="ECO:0000256" key="7">
    <source>
        <dbReference type="ARBA" id="ARBA00023114"/>
    </source>
</evidence>
<reference evidence="14 15" key="1">
    <citation type="submission" date="2020-08" db="EMBL/GenBank/DDBJ databases">
        <title>A Genomic Blueprint of the Chicken Gut Microbiome.</title>
        <authorList>
            <person name="Gilroy R."/>
            <person name="Ravi A."/>
            <person name="Getino M."/>
            <person name="Pursley I."/>
            <person name="Horton D.L."/>
            <person name="Alikhan N.-F."/>
            <person name="Baker D."/>
            <person name="Gharbi K."/>
            <person name="Hall N."/>
            <person name="Watson M."/>
            <person name="Adriaenssens E.M."/>
            <person name="Foster-Nyarko E."/>
            <person name="Jarju S."/>
            <person name="Secka A."/>
            <person name="Antonio M."/>
            <person name="Oren A."/>
            <person name="Chaudhuri R."/>
            <person name="La Ragione R.M."/>
            <person name="Hildebrand F."/>
            <person name="Pallen M.J."/>
        </authorList>
    </citation>
    <scope>NUCLEOTIDE SEQUENCE [LARGE SCALE GENOMIC DNA]</scope>
    <source>
        <strain evidence="14 15">Sa1YUN3</strain>
    </source>
</reference>
<evidence type="ECO:0000256" key="8">
    <source>
        <dbReference type="ARBA" id="ARBA00023136"/>
    </source>
</evidence>
<dbReference type="EMBL" id="JACSPQ010000006">
    <property type="protein sequence ID" value="MBD8002146.1"/>
    <property type="molecule type" value="Genomic_DNA"/>
</dbReference>
<evidence type="ECO:0000256" key="4">
    <source>
        <dbReference type="ARBA" id="ARBA00022692"/>
    </source>
</evidence>
<evidence type="ECO:0000256" key="11">
    <source>
        <dbReference type="SAM" id="MobiDB-lite"/>
    </source>
</evidence>
<keyword evidence="9" id="KW-0998">Cell outer membrane</keyword>
<dbReference type="PRINTS" id="PR01021">
    <property type="entry name" value="OMPADOMAIN"/>
</dbReference>
<proteinExistence type="predicted"/>